<evidence type="ECO:0000256" key="7">
    <source>
        <dbReference type="ARBA" id="ARBA00022692"/>
    </source>
</evidence>
<keyword evidence="8 13" id="KW-1133">Transmembrane helix</keyword>
<sequence length="138" mass="14656">MPSFAELIQQSSAHAWLFIPSAILLGALHGLEPGHSKTMMAAFIVAVRGTVTQAILLGLAATVSHTLVVWGIALGGMYLWRGVDAETFEPYFQLASAAIIIGIALWMLCARGRISSKQKLRPGTPTGRISARSTPVTA</sequence>
<proteinExistence type="inferred from homology"/>
<keyword evidence="16" id="KW-1185">Reference proteome</keyword>
<keyword evidence="12" id="KW-0170">Cobalt</keyword>
<comment type="subcellular location">
    <subcellularLocation>
        <location evidence="2 13">Cell membrane</location>
        <topology evidence="2 13">Multi-pass membrane protein</topology>
    </subcellularLocation>
</comment>
<name>A0ABQ0H5H1_9HYPH</name>
<evidence type="ECO:0000256" key="12">
    <source>
        <dbReference type="ARBA" id="ARBA00023285"/>
    </source>
</evidence>
<evidence type="ECO:0000256" key="2">
    <source>
        <dbReference type="ARBA" id="ARBA00004651"/>
    </source>
</evidence>
<dbReference type="PANTHER" id="PTHR40659:SF1">
    <property type="entry name" value="NICKEL_COBALT EFFLUX SYSTEM RCNA"/>
    <property type="match status" value="1"/>
</dbReference>
<dbReference type="InterPro" id="IPR011541">
    <property type="entry name" value="Ni/Co_transpt_high_affinity"/>
</dbReference>
<feature type="transmembrane region" description="Helical" evidence="13">
    <location>
        <begin position="12"/>
        <end position="31"/>
    </location>
</feature>
<gene>
    <name evidence="15" type="ORF">PPNSA23_40900</name>
</gene>
<evidence type="ECO:0000256" key="5">
    <source>
        <dbReference type="ARBA" id="ARBA00022475"/>
    </source>
</evidence>
<evidence type="ECO:0000256" key="14">
    <source>
        <dbReference type="SAM" id="MobiDB-lite"/>
    </source>
</evidence>
<evidence type="ECO:0000256" key="1">
    <source>
        <dbReference type="ARBA" id="ARBA00002510"/>
    </source>
</evidence>
<dbReference type="InterPro" id="IPR051224">
    <property type="entry name" value="NiCoT_RcnA"/>
</dbReference>
<organism evidence="15 16">
    <name type="scientific">Phyllobacterium phragmitis</name>
    <dbReference type="NCBI Taxonomy" id="2670329"/>
    <lineage>
        <taxon>Bacteria</taxon>
        <taxon>Pseudomonadati</taxon>
        <taxon>Pseudomonadota</taxon>
        <taxon>Alphaproteobacteria</taxon>
        <taxon>Hyphomicrobiales</taxon>
        <taxon>Phyllobacteriaceae</taxon>
        <taxon>Phyllobacterium</taxon>
    </lineage>
</organism>
<feature type="transmembrane region" description="Helical" evidence="13">
    <location>
        <begin position="51"/>
        <end position="79"/>
    </location>
</feature>
<keyword evidence="4 13" id="KW-0813">Transport</keyword>
<comment type="caution">
    <text evidence="13">Lacks conserved residue(s) required for the propagation of feature annotation.</text>
</comment>
<dbReference type="PANTHER" id="PTHR40659">
    <property type="entry name" value="NICKEL/COBALT EFFLUX SYSTEM RCNA"/>
    <property type="match status" value="1"/>
</dbReference>
<keyword evidence="7 13" id="KW-0812">Transmembrane</keyword>
<protein>
    <recommendedName>
        <fullName evidence="13">Nickel/cobalt efflux system</fullName>
    </recommendedName>
</protein>
<keyword evidence="6" id="KW-0533">Nickel</keyword>
<evidence type="ECO:0000256" key="6">
    <source>
        <dbReference type="ARBA" id="ARBA00022596"/>
    </source>
</evidence>
<feature type="region of interest" description="Disordered" evidence="14">
    <location>
        <begin position="118"/>
        <end position="138"/>
    </location>
</feature>
<feature type="transmembrane region" description="Helical" evidence="13">
    <location>
        <begin position="91"/>
        <end position="109"/>
    </location>
</feature>
<keyword evidence="11 13" id="KW-0472">Membrane</keyword>
<evidence type="ECO:0000256" key="8">
    <source>
        <dbReference type="ARBA" id="ARBA00022989"/>
    </source>
</evidence>
<evidence type="ECO:0000256" key="13">
    <source>
        <dbReference type="RuleBase" id="RU362101"/>
    </source>
</evidence>
<dbReference type="Pfam" id="PF03824">
    <property type="entry name" value="NicO"/>
    <property type="match status" value="1"/>
</dbReference>
<keyword evidence="9" id="KW-0406">Ion transport</keyword>
<evidence type="ECO:0000313" key="15">
    <source>
        <dbReference type="EMBL" id="GAB1584147.1"/>
    </source>
</evidence>
<keyword evidence="10" id="KW-0921">Nickel transport</keyword>
<accession>A0ABQ0H5H1</accession>
<dbReference type="EMBL" id="BAAFZP010000002">
    <property type="protein sequence ID" value="GAB1584147.1"/>
    <property type="molecule type" value="Genomic_DNA"/>
</dbReference>
<evidence type="ECO:0000256" key="4">
    <source>
        <dbReference type="ARBA" id="ARBA00022448"/>
    </source>
</evidence>
<evidence type="ECO:0000256" key="3">
    <source>
        <dbReference type="ARBA" id="ARBA00022426"/>
    </source>
</evidence>
<keyword evidence="5" id="KW-1003">Cell membrane</keyword>
<evidence type="ECO:0000256" key="9">
    <source>
        <dbReference type="ARBA" id="ARBA00023065"/>
    </source>
</evidence>
<evidence type="ECO:0000256" key="10">
    <source>
        <dbReference type="ARBA" id="ARBA00023112"/>
    </source>
</evidence>
<comment type="function">
    <text evidence="1">Efflux system for nickel and cobalt.</text>
</comment>
<reference evidence="15 16" key="1">
    <citation type="submission" date="2024-10" db="EMBL/GenBank/DDBJ databases">
        <title>Isolation, draft genome sequencing and identification of Phyllobacterium sp. NSA23, isolated from leaf soil.</title>
        <authorList>
            <person name="Akita H."/>
        </authorList>
    </citation>
    <scope>NUCLEOTIDE SEQUENCE [LARGE SCALE GENOMIC DNA]</scope>
    <source>
        <strain evidence="15 16">NSA23</strain>
    </source>
</reference>
<comment type="caution">
    <text evidence="15">The sequence shown here is derived from an EMBL/GenBank/DDBJ whole genome shotgun (WGS) entry which is preliminary data.</text>
</comment>
<evidence type="ECO:0000256" key="11">
    <source>
        <dbReference type="ARBA" id="ARBA00023136"/>
    </source>
</evidence>
<dbReference type="Proteomes" id="UP001628091">
    <property type="component" value="Unassembled WGS sequence"/>
</dbReference>
<keyword evidence="3" id="KW-0171">Cobalt transport</keyword>
<comment type="similarity">
    <text evidence="13">Belongs to the NiCoT transporter (TC 2.A.52) family.</text>
</comment>
<evidence type="ECO:0000313" key="16">
    <source>
        <dbReference type="Proteomes" id="UP001628091"/>
    </source>
</evidence>